<dbReference type="Pfam" id="PF03140">
    <property type="entry name" value="DUF247"/>
    <property type="match status" value="1"/>
</dbReference>
<reference evidence="3" key="2">
    <citation type="submission" date="2025-08" db="UniProtKB">
        <authorList>
            <consortium name="RefSeq"/>
        </authorList>
    </citation>
    <scope>IDENTIFICATION</scope>
    <source>
        <tissue evidence="3">Leaves</tissue>
    </source>
</reference>
<dbReference type="InterPro" id="IPR004158">
    <property type="entry name" value="DUF247_pln"/>
</dbReference>
<keyword evidence="1" id="KW-0812">Transmembrane</keyword>
<proteinExistence type="predicted"/>
<dbReference type="AlphaFoldDB" id="A0A6P6X0Y1"/>
<feature type="transmembrane region" description="Helical" evidence="1">
    <location>
        <begin position="414"/>
        <end position="438"/>
    </location>
</feature>
<protein>
    <submittedName>
        <fullName evidence="3">UPF0481 protein At3g47200-like</fullName>
    </submittedName>
</protein>
<dbReference type="GeneID" id="113736604"/>
<dbReference type="Proteomes" id="UP001652660">
    <property type="component" value="Chromosome 3e"/>
</dbReference>
<dbReference type="PANTHER" id="PTHR31170:SF17">
    <property type="match status" value="1"/>
</dbReference>
<sequence length="439" mass="50908">MFGEISDKISVRIDEKRSRLSGTSRKQSIFKVHSKLRSENEEAYEPQVVSIGPYHRDKPKLKKMEQYKLMYLNVLLHRRGESSAKKYVEAMAELQQQAKSSYAEEINLEAGDFVEMLCLDGCFVIEFLRKLCQPELYNENDPIFQMSWLISATKKDLILFENQLPFIVLQKLFEMTKSQDEGKKLNDLAILGLSSLMPVSYPGQSSRSTIPAGHEVVHLLDLMHKNLTASFSNTLAYPKHEETKTTWQNFYRFKKKKPSLQKPVIELLHSGTQFKRAKNSESVLCITFENGVVKIPPLFVDDHTESIFRNFIAYEQYMSKPFETWRYVTDYISFMDLLIDSPSDVEKLRNRGIIRHGLGNDKAVSAMFNKLSSDVSIESPFCYDKILEKMREYCSKRPRTWWANLMRNYFHTPWSIISCLAACILLLLALVQAIFSILH</sequence>
<organism evidence="2 3">
    <name type="scientific">Coffea arabica</name>
    <name type="common">Arabian coffee</name>
    <dbReference type="NCBI Taxonomy" id="13443"/>
    <lineage>
        <taxon>Eukaryota</taxon>
        <taxon>Viridiplantae</taxon>
        <taxon>Streptophyta</taxon>
        <taxon>Embryophyta</taxon>
        <taxon>Tracheophyta</taxon>
        <taxon>Spermatophyta</taxon>
        <taxon>Magnoliopsida</taxon>
        <taxon>eudicotyledons</taxon>
        <taxon>Gunneridae</taxon>
        <taxon>Pentapetalae</taxon>
        <taxon>asterids</taxon>
        <taxon>lamiids</taxon>
        <taxon>Gentianales</taxon>
        <taxon>Rubiaceae</taxon>
        <taxon>Ixoroideae</taxon>
        <taxon>Gardenieae complex</taxon>
        <taxon>Bertiereae - Coffeeae clade</taxon>
        <taxon>Coffeeae</taxon>
        <taxon>Coffea</taxon>
    </lineage>
</organism>
<gene>
    <name evidence="3" type="primary">LOC113736604</name>
</gene>
<evidence type="ECO:0000313" key="2">
    <source>
        <dbReference type="Proteomes" id="UP001652660"/>
    </source>
</evidence>
<keyword evidence="1" id="KW-0472">Membrane</keyword>
<evidence type="ECO:0000256" key="1">
    <source>
        <dbReference type="SAM" id="Phobius"/>
    </source>
</evidence>
<dbReference type="RefSeq" id="XP_027119462.2">
    <property type="nucleotide sequence ID" value="XM_027263661.2"/>
</dbReference>
<dbReference type="OrthoDB" id="591587at2759"/>
<reference evidence="2" key="1">
    <citation type="journal article" date="2025" name="Foods">
        <title>Unveiling the Microbial Signatures of Arabica Coffee Cherries: Insights into Ripeness Specific Diversity, Functional Traits, and Implications for Quality and Safety.</title>
        <authorList>
            <consortium name="RefSeq"/>
            <person name="Tenea G.N."/>
            <person name="Cifuentes V."/>
            <person name="Reyes P."/>
            <person name="Cevallos-Vallejos M."/>
        </authorList>
    </citation>
    <scope>NUCLEOTIDE SEQUENCE [LARGE SCALE GENOMIC DNA]</scope>
</reference>
<keyword evidence="1" id="KW-1133">Transmembrane helix</keyword>
<accession>A0A6P6X0Y1</accession>
<evidence type="ECO:0000313" key="3">
    <source>
        <dbReference type="RefSeq" id="XP_027119462.2"/>
    </source>
</evidence>
<name>A0A6P6X0Y1_COFAR</name>
<dbReference type="PANTHER" id="PTHR31170">
    <property type="entry name" value="BNAC04G53230D PROTEIN"/>
    <property type="match status" value="1"/>
</dbReference>
<keyword evidence="2" id="KW-1185">Reference proteome</keyword>